<evidence type="ECO:0000313" key="3">
    <source>
        <dbReference type="EMBL" id="WRL62431.1"/>
    </source>
</evidence>
<feature type="region of interest" description="Disordered" evidence="1">
    <location>
        <begin position="134"/>
        <end position="153"/>
    </location>
</feature>
<dbReference type="PROSITE" id="PS50943">
    <property type="entry name" value="HTH_CROC1"/>
    <property type="match status" value="1"/>
</dbReference>
<feature type="region of interest" description="Disordered" evidence="1">
    <location>
        <begin position="1"/>
        <end position="46"/>
    </location>
</feature>
<dbReference type="EMBL" id="CP141261">
    <property type="protein sequence ID" value="WRL62431.1"/>
    <property type="molecule type" value="Genomic_DNA"/>
</dbReference>
<dbReference type="RefSeq" id="WP_324273785.1">
    <property type="nucleotide sequence ID" value="NZ_CP141261.1"/>
</dbReference>
<dbReference type="InterPro" id="IPR001387">
    <property type="entry name" value="Cro/C1-type_HTH"/>
</dbReference>
<sequence>MTQPPSPPRRPRSVAGTTAGARRARSGGRVAGTAYAPPSPADAGAGARFPYRDYSGVEPRSLRESYEWWQDIARDVADRRRARRWEQNDVADAARVSVNTVQRIERGQWTAVHNLFAVCSVLGLRVEQIVDVTDPRSPAPADRAARRALSRPAASDRVATREEVMAGRRIVAELAAHHQLLEPRIDLDGTVYVRAGRPGYGPLWRFAAVVSQTLGVWVNVSGDEAAAIRNEADLL</sequence>
<dbReference type="Gene3D" id="1.10.260.40">
    <property type="entry name" value="lambda repressor-like DNA-binding domains"/>
    <property type="match status" value="1"/>
</dbReference>
<organism evidence="3 4">
    <name type="scientific">Blastococcus brunescens</name>
    <dbReference type="NCBI Taxonomy" id="1564165"/>
    <lineage>
        <taxon>Bacteria</taxon>
        <taxon>Bacillati</taxon>
        <taxon>Actinomycetota</taxon>
        <taxon>Actinomycetes</taxon>
        <taxon>Geodermatophilales</taxon>
        <taxon>Geodermatophilaceae</taxon>
        <taxon>Blastococcus</taxon>
    </lineage>
</organism>
<dbReference type="SMART" id="SM00530">
    <property type="entry name" value="HTH_XRE"/>
    <property type="match status" value="1"/>
</dbReference>
<evidence type="ECO:0000259" key="2">
    <source>
        <dbReference type="PROSITE" id="PS50943"/>
    </source>
</evidence>
<dbReference type="SUPFAM" id="SSF47413">
    <property type="entry name" value="lambda repressor-like DNA-binding domains"/>
    <property type="match status" value="1"/>
</dbReference>
<evidence type="ECO:0000256" key="1">
    <source>
        <dbReference type="SAM" id="MobiDB-lite"/>
    </source>
</evidence>
<dbReference type="Pfam" id="PF01381">
    <property type="entry name" value="HTH_3"/>
    <property type="match status" value="1"/>
</dbReference>
<dbReference type="Proteomes" id="UP001324287">
    <property type="component" value="Chromosome"/>
</dbReference>
<dbReference type="InterPro" id="IPR010982">
    <property type="entry name" value="Lambda_DNA-bd_dom_sf"/>
</dbReference>
<keyword evidence="4" id="KW-1185">Reference proteome</keyword>
<feature type="compositionally biased region" description="Low complexity" evidence="1">
    <location>
        <begin position="13"/>
        <end position="46"/>
    </location>
</feature>
<protein>
    <submittedName>
        <fullName evidence="3">Helix-turn-helix transcriptional regulator</fullName>
    </submittedName>
</protein>
<accession>A0ABZ1AY68</accession>
<dbReference type="CDD" id="cd00093">
    <property type="entry name" value="HTH_XRE"/>
    <property type="match status" value="1"/>
</dbReference>
<gene>
    <name evidence="3" type="ORF">U6N30_20735</name>
</gene>
<evidence type="ECO:0000313" key="4">
    <source>
        <dbReference type="Proteomes" id="UP001324287"/>
    </source>
</evidence>
<reference evidence="3 4" key="1">
    <citation type="submission" date="2023-12" db="EMBL/GenBank/DDBJ databases">
        <title>Blastococcus brunescens sp. nov., an actonobacterium isolated from sandstone collected in sahara desert.</title>
        <authorList>
            <person name="Gtari M."/>
            <person name="Ghodhbane F."/>
        </authorList>
    </citation>
    <scope>NUCLEOTIDE SEQUENCE [LARGE SCALE GENOMIC DNA]</scope>
    <source>
        <strain evidence="3 4">BMG 8361</strain>
    </source>
</reference>
<feature type="domain" description="HTH cro/C1-type" evidence="2">
    <location>
        <begin position="76"/>
        <end position="129"/>
    </location>
</feature>
<name>A0ABZ1AY68_9ACTN</name>
<proteinExistence type="predicted"/>